<protein>
    <submittedName>
        <fullName evidence="1">Uncharacterized protein</fullName>
    </submittedName>
</protein>
<proteinExistence type="predicted"/>
<gene>
    <name evidence="1" type="ORF">GN958_ATG04298</name>
</gene>
<name>A0A8S9UZP9_PHYIN</name>
<accession>A0A8S9UZP9</accession>
<dbReference type="EMBL" id="JAACNO010000601">
    <property type="protein sequence ID" value="KAF4146525.1"/>
    <property type="molecule type" value="Genomic_DNA"/>
</dbReference>
<reference evidence="1" key="1">
    <citation type="submission" date="2020-03" db="EMBL/GenBank/DDBJ databases">
        <title>Hybrid Assembly of Korean Phytophthora infestans isolates.</title>
        <authorList>
            <person name="Prokchorchik M."/>
            <person name="Lee Y."/>
            <person name="Seo J."/>
            <person name="Cho J.-H."/>
            <person name="Park Y.-E."/>
            <person name="Jang D.-C."/>
            <person name="Im J.-S."/>
            <person name="Choi J.-G."/>
            <person name="Park H.-J."/>
            <person name="Lee G.-B."/>
            <person name="Lee Y.-G."/>
            <person name="Hong S.-Y."/>
            <person name="Cho K."/>
            <person name="Sohn K.H."/>
        </authorList>
    </citation>
    <scope>NUCLEOTIDE SEQUENCE</scope>
    <source>
        <strain evidence="1">KR_2_A2</strain>
    </source>
</reference>
<dbReference type="AlphaFoldDB" id="A0A8S9UZP9"/>
<organism evidence="1 2">
    <name type="scientific">Phytophthora infestans</name>
    <name type="common">Potato late blight agent</name>
    <name type="synonym">Botrytis infestans</name>
    <dbReference type="NCBI Taxonomy" id="4787"/>
    <lineage>
        <taxon>Eukaryota</taxon>
        <taxon>Sar</taxon>
        <taxon>Stramenopiles</taxon>
        <taxon>Oomycota</taxon>
        <taxon>Peronosporomycetes</taxon>
        <taxon>Peronosporales</taxon>
        <taxon>Peronosporaceae</taxon>
        <taxon>Phytophthora</taxon>
    </lineage>
</organism>
<evidence type="ECO:0000313" key="2">
    <source>
        <dbReference type="Proteomes" id="UP000704712"/>
    </source>
</evidence>
<sequence>MQSRAITEATSPALAVSTSGIDVVGLISQRFNAMMERKEAQLMQMQMQTQLLTQLIEMLQHSKSD</sequence>
<evidence type="ECO:0000313" key="1">
    <source>
        <dbReference type="EMBL" id="KAF4146525.1"/>
    </source>
</evidence>
<comment type="caution">
    <text evidence="1">The sequence shown here is derived from an EMBL/GenBank/DDBJ whole genome shotgun (WGS) entry which is preliminary data.</text>
</comment>
<dbReference type="Proteomes" id="UP000704712">
    <property type="component" value="Unassembled WGS sequence"/>
</dbReference>